<dbReference type="Proteomes" id="UP000887565">
    <property type="component" value="Unplaced"/>
</dbReference>
<keyword evidence="1" id="KW-1185">Reference proteome</keyword>
<sequence length="62" mass="6870">MIQARPAYDRKSLTGAPRIPMFALILLDGFKFLPETGSATASVSPGQHQEPQIRVELKGYLR</sequence>
<evidence type="ECO:0000313" key="2">
    <source>
        <dbReference type="WBParaSite" id="nRc.2.0.1.t34616-RA"/>
    </source>
</evidence>
<name>A0A915K7E0_ROMCU</name>
<accession>A0A915K7E0</accession>
<dbReference type="AlphaFoldDB" id="A0A915K7E0"/>
<evidence type="ECO:0000313" key="1">
    <source>
        <dbReference type="Proteomes" id="UP000887565"/>
    </source>
</evidence>
<proteinExistence type="predicted"/>
<protein>
    <submittedName>
        <fullName evidence="2">Uncharacterized protein</fullName>
    </submittedName>
</protein>
<reference evidence="2" key="1">
    <citation type="submission" date="2022-11" db="UniProtKB">
        <authorList>
            <consortium name="WormBaseParasite"/>
        </authorList>
    </citation>
    <scope>IDENTIFICATION</scope>
</reference>
<dbReference type="WBParaSite" id="nRc.2.0.1.t34616-RA">
    <property type="protein sequence ID" value="nRc.2.0.1.t34616-RA"/>
    <property type="gene ID" value="nRc.2.0.1.g34616"/>
</dbReference>
<organism evidence="1 2">
    <name type="scientific">Romanomermis culicivorax</name>
    <name type="common">Nematode worm</name>
    <dbReference type="NCBI Taxonomy" id="13658"/>
    <lineage>
        <taxon>Eukaryota</taxon>
        <taxon>Metazoa</taxon>
        <taxon>Ecdysozoa</taxon>
        <taxon>Nematoda</taxon>
        <taxon>Enoplea</taxon>
        <taxon>Dorylaimia</taxon>
        <taxon>Mermithida</taxon>
        <taxon>Mermithoidea</taxon>
        <taxon>Mermithidae</taxon>
        <taxon>Romanomermis</taxon>
    </lineage>
</organism>